<dbReference type="Proteomes" id="UP000658390">
    <property type="component" value="Unassembled WGS sequence"/>
</dbReference>
<protein>
    <submittedName>
        <fullName evidence="1">Uncharacterized protein</fullName>
    </submittedName>
</protein>
<name>A0A8I1FXX9_9PSED</name>
<comment type="caution">
    <text evidence="1">The sequence shown here is derived from an EMBL/GenBank/DDBJ whole genome shotgun (WGS) entry which is preliminary data.</text>
</comment>
<sequence length="107" mass="11922">MIDNNDRCKDFEDVGVLFHALIRYVEANEEVRDQSLVAAGYANLLELAGDAAEAVAMQHKAEGDDWDGCVWFELLEKIDEGSLAEALMAIEDPNVPAVVRDWLSRVE</sequence>
<dbReference type="RefSeq" id="WP_108184726.1">
    <property type="nucleotide sequence ID" value="NZ_JAEKCZ010000026.1"/>
</dbReference>
<evidence type="ECO:0000313" key="2">
    <source>
        <dbReference type="Proteomes" id="UP000658390"/>
    </source>
</evidence>
<evidence type="ECO:0000313" key="1">
    <source>
        <dbReference type="EMBL" id="MBJ2259194.1"/>
    </source>
</evidence>
<dbReference type="EMBL" id="JAEKCZ010000026">
    <property type="protein sequence ID" value="MBJ2259194.1"/>
    <property type="molecule type" value="Genomic_DNA"/>
</dbReference>
<accession>A0A8I1FXX9</accession>
<proteinExistence type="predicted"/>
<gene>
    <name evidence="1" type="ORF">JFT45_22085</name>
</gene>
<reference evidence="1" key="1">
    <citation type="submission" date="2020-12" db="EMBL/GenBank/DDBJ databases">
        <title>Antibiotic resistance and phylogeny of Pseudomonas spp. isolated over three decades from chicken meat in the Norwegian food chain.</title>
        <authorList>
            <person name="Moen B."/>
        </authorList>
    </citation>
    <scope>NUCLEOTIDE SEQUENCE</scope>
    <source>
        <strain evidence="1">MF6762</strain>
    </source>
</reference>
<organism evidence="1 2">
    <name type="scientific">Pseudomonas psychrophila</name>
    <dbReference type="NCBI Taxonomy" id="122355"/>
    <lineage>
        <taxon>Bacteria</taxon>
        <taxon>Pseudomonadati</taxon>
        <taxon>Pseudomonadota</taxon>
        <taxon>Gammaproteobacteria</taxon>
        <taxon>Pseudomonadales</taxon>
        <taxon>Pseudomonadaceae</taxon>
        <taxon>Pseudomonas</taxon>
    </lineage>
</organism>
<dbReference type="AlphaFoldDB" id="A0A8I1FXX9"/>